<name>A0A8S1RAU5_9CILI</name>
<keyword evidence="1" id="KW-0689">Ribosomal protein</keyword>
<evidence type="ECO:0000256" key="2">
    <source>
        <dbReference type="SAM" id="MobiDB-lite"/>
    </source>
</evidence>
<dbReference type="PROSITE" id="PS00733">
    <property type="entry name" value="RIBOSOMAL_S26E"/>
    <property type="match status" value="1"/>
</dbReference>
<keyword evidence="1" id="KW-0687">Ribonucleoprotein</keyword>
<dbReference type="InterPro" id="IPR000892">
    <property type="entry name" value="Ribosomal_eS26"/>
</dbReference>
<dbReference type="GO" id="GO:0022627">
    <property type="term" value="C:cytosolic small ribosomal subunit"/>
    <property type="evidence" value="ECO:0007669"/>
    <property type="project" value="TreeGrafter"/>
</dbReference>
<dbReference type="PANTHER" id="PTHR12538:SF0">
    <property type="entry name" value="40S RIBOSOMAL PROTEIN S26"/>
    <property type="match status" value="1"/>
</dbReference>
<protein>
    <recommendedName>
        <fullName evidence="1">40S ribosomal protein S26</fullName>
    </recommendedName>
</protein>
<dbReference type="PANTHER" id="PTHR12538">
    <property type="entry name" value="40S RIBOSOMAL PROTEIN S26"/>
    <property type="match status" value="1"/>
</dbReference>
<organism evidence="3 4">
    <name type="scientific">Paramecium sonneborni</name>
    <dbReference type="NCBI Taxonomy" id="65129"/>
    <lineage>
        <taxon>Eukaryota</taxon>
        <taxon>Sar</taxon>
        <taxon>Alveolata</taxon>
        <taxon>Ciliophora</taxon>
        <taxon>Intramacronucleata</taxon>
        <taxon>Oligohymenophorea</taxon>
        <taxon>Peniculida</taxon>
        <taxon>Parameciidae</taxon>
        <taxon>Paramecium</taxon>
    </lineage>
</organism>
<sequence length="213" mass="25242">MNSNMIEQFNIFITIDQILQIQIENSSRFLNDKQKYEGRMRWENIKEMINYLPNEYKCLLKQQQIKQNEKKIKSFQINYQKKKQFHRKMPSKRRNNGRSKKNRGHVKPVTCSNCCRLVGKDKAIKRFTVRDIVDASSKKDILEASAYENKQQQSIPKLFDKLQYCVSCAIHARIVRVRSAEDRRIRVIERKRPVQQSTQKKDANKPQAPVAAQ</sequence>
<comment type="similarity">
    <text evidence="1">Belongs to the eukaryotic ribosomal protein eS26 family.</text>
</comment>
<gene>
    <name evidence="3" type="ORF">PSON_ATCC_30995.1.T1550076</name>
</gene>
<dbReference type="AlphaFoldDB" id="A0A8S1RAU5"/>
<dbReference type="GO" id="GO:0003735">
    <property type="term" value="F:structural constituent of ribosome"/>
    <property type="evidence" value="ECO:0007669"/>
    <property type="project" value="InterPro"/>
</dbReference>
<dbReference type="FunFam" id="3.30.1740.20:FF:000003">
    <property type="entry name" value="40S ribosomal protein S26"/>
    <property type="match status" value="1"/>
</dbReference>
<dbReference type="Proteomes" id="UP000692954">
    <property type="component" value="Unassembled WGS sequence"/>
</dbReference>
<dbReference type="GO" id="GO:0006412">
    <property type="term" value="P:translation"/>
    <property type="evidence" value="ECO:0007669"/>
    <property type="project" value="InterPro"/>
</dbReference>
<keyword evidence="4" id="KW-1185">Reference proteome</keyword>
<comment type="caution">
    <text evidence="3">The sequence shown here is derived from an EMBL/GenBank/DDBJ whole genome shotgun (WGS) entry which is preliminary data.</text>
</comment>
<dbReference type="GO" id="GO:0003729">
    <property type="term" value="F:mRNA binding"/>
    <property type="evidence" value="ECO:0007669"/>
    <property type="project" value="TreeGrafter"/>
</dbReference>
<dbReference type="InterPro" id="IPR047864">
    <property type="entry name" value="Ribosomal_eS26_CS"/>
</dbReference>
<reference evidence="3" key="1">
    <citation type="submission" date="2021-01" db="EMBL/GenBank/DDBJ databases">
        <authorList>
            <consortium name="Genoscope - CEA"/>
            <person name="William W."/>
        </authorList>
    </citation>
    <scope>NUCLEOTIDE SEQUENCE</scope>
</reference>
<dbReference type="Pfam" id="PF01283">
    <property type="entry name" value="Ribosomal_S26e"/>
    <property type="match status" value="1"/>
</dbReference>
<dbReference type="OrthoDB" id="299457at2759"/>
<evidence type="ECO:0000256" key="1">
    <source>
        <dbReference type="RuleBase" id="RU363128"/>
    </source>
</evidence>
<accession>A0A8S1RAU5</accession>
<proteinExistence type="inferred from homology"/>
<dbReference type="EMBL" id="CAJJDN010000155">
    <property type="protein sequence ID" value="CAD8124998.1"/>
    <property type="molecule type" value="Genomic_DNA"/>
</dbReference>
<feature type="region of interest" description="Disordered" evidence="2">
    <location>
        <begin position="188"/>
        <end position="213"/>
    </location>
</feature>
<evidence type="ECO:0000313" key="4">
    <source>
        <dbReference type="Proteomes" id="UP000692954"/>
    </source>
</evidence>
<feature type="region of interest" description="Disordered" evidence="2">
    <location>
        <begin position="82"/>
        <end position="105"/>
    </location>
</feature>
<evidence type="ECO:0000313" key="3">
    <source>
        <dbReference type="EMBL" id="CAD8124998.1"/>
    </source>
</evidence>